<accession>A0A411HMA1</accession>
<dbReference type="Gene3D" id="3.40.109.10">
    <property type="entry name" value="NADH Oxidase"/>
    <property type="match status" value="1"/>
</dbReference>
<dbReference type="CDD" id="cd02135">
    <property type="entry name" value="YdjA-like"/>
    <property type="match status" value="1"/>
</dbReference>
<evidence type="ECO:0000256" key="7">
    <source>
        <dbReference type="PIRNR" id="PIRNR000232"/>
    </source>
</evidence>
<feature type="binding site" evidence="8">
    <location>
        <position position="41"/>
    </location>
    <ligand>
        <name>FMN</name>
        <dbReference type="ChEBI" id="CHEBI:58210"/>
        <note>ligand shared between dimeric partners</note>
    </ligand>
</feature>
<dbReference type="GO" id="GO:0016491">
    <property type="term" value="F:oxidoreductase activity"/>
    <property type="evidence" value="ECO:0007669"/>
    <property type="project" value="UniProtKB-UniRule"/>
</dbReference>
<evidence type="ECO:0000313" key="10">
    <source>
        <dbReference type="EMBL" id="QBB71618.1"/>
    </source>
</evidence>
<dbReference type="PIRSF" id="PIRSF000232">
    <property type="entry name" value="YdjA"/>
    <property type="match status" value="1"/>
</dbReference>
<keyword evidence="6 7" id="KW-0520">NAD</keyword>
<sequence length="195" mass="20946">MPTLETLTTRQSTPSRLLNAPAPDAAQLQALLEAAIRVPDHGQLVPFRLLLLRDASRIAFGQRIAEIHQHSDPGAPEKALQKDRDRFNQAPLVIVVIARLTAGHKVPEQEQLLSAGCVAYNILLGAHALGFGAQWLTGWAAYDADVAALLSLAANEKVIGFVHVGTAAEVIPDRTRPVLESVCGEWHPESAAHGN</sequence>
<dbReference type="RefSeq" id="WP_129834797.1">
    <property type="nucleotide sequence ID" value="NZ_CP035704.1"/>
</dbReference>
<evidence type="ECO:0000256" key="8">
    <source>
        <dbReference type="PIRSR" id="PIRSR000232-1"/>
    </source>
</evidence>
<evidence type="ECO:0000256" key="6">
    <source>
        <dbReference type="ARBA" id="ARBA00023027"/>
    </source>
</evidence>
<evidence type="ECO:0000256" key="3">
    <source>
        <dbReference type="ARBA" id="ARBA00022643"/>
    </source>
</evidence>
<name>A0A411HMA1_9GAMM</name>
<evidence type="ECO:0000313" key="11">
    <source>
        <dbReference type="Proteomes" id="UP000291562"/>
    </source>
</evidence>
<comment type="cofactor">
    <cofactor evidence="8">
        <name>FMN</name>
        <dbReference type="ChEBI" id="CHEBI:58210"/>
    </cofactor>
    <text evidence="8">Binds 1 FMN per subunit.</text>
</comment>
<dbReference type="PANTHER" id="PTHR43821:SF1">
    <property type="entry name" value="NAD(P)H NITROREDUCTASE YDJA-RELATED"/>
    <property type="match status" value="1"/>
</dbReference>
<evidence type="ECO:0000256" key="2">
    <source>
        <dbReference type="ARBA" id="ARBA00022630"/>
    </source>
</evidence>
<reference evidence="10 11" key="1">
    <citation type="submission" date="2019-01" db="EMBL/GenBank/DDBJ databases">
        <title>Pseudolysobacter antarctica gen. nov., sp. nov., isolated from Fildes Peninsula, Antarctica.</title>
        <authorList>
            <person name="Wei Z."/>
            <person name="Peng F."/>
        </authorList>
    </citation>
    <scope>NUCLEOTIDE SEQUENCE [LARGE SCALE GENOMIC DNA]</scope>
    <source>
        <strain evidence="10 11">AQ6-296</strain>
    </source>
</reference>
<keyword evidence="11" id="KW-1185">Reference proteome</keyword>
<dbReference type="PANTHER" id="PTHR43821">
    <property type="entry name" value="NAD(P)H NITROREDUCTASE YDJA-RELATED"/>
    <property type="match status" value="1"/>
</dbReference>
<evidence type="ECO:0000256" key="5">
    <source>
        <dbReference type="ARBA" id="ARBA00023002"/>
    </source>
</evidence>
<evidence type="ECO:0000259" key="9">
    <source>
        <dbReference type="Pfam" id="PF00881"/>
    </source>
</evidence>
<proteinExistence type="inferred from homology"/>
<feature type="binding site" description="in other chain" evidence="8">
    <location>
        <begin position="10"/>
        <end position="12"/>
    </location>
    <ligand>
        <name>FMN</name>
        <dbReference type="ChEBI" id="CHEBI:58210"/>
        <note>ligand shared between dimeric partners</note>
    </ligand>
</feature>
<dbReference type="SUPFAM" id="SSF55469">
    <property type="entry name" value="FMN-dependent nitroreductase-like"/>
    <property type="match status" value="1"/>
</dbReference>
<feature type="binding site" description="in other chain" evidence="8">
    <location>
        <begin position="135"/>
        <end position="137"/>
    </location>
    <ligand>
        <name>FMN</name>
        <dbReference type="ChEBI" id="CHEBI:58210"/>
        <note>ligand shared between dimeric partners</note>
    </ligand>
</feature>
<dbReference type="EMBL" id="CP035704">
    <property type="protein sequence ID" value="QBB71618.1"/>
    <property type="molecule type" value="Genomic_DNA"/>
</dbReference>
<dbReference type="OrthoDB" id="9804207at2"/>
<dbReference type="InterPro" id="IPR026021">
    <property type="entry name" value="YdjA-like"/>
</dbReference>
<dbReference type="AlphaFoldDB" id="A0A411HMA1"/>
<protein>
    <recommendedName>
        <fullName evidence="7">Putative NAD(P)H nitroreductase</fullName>
        <ecNumber evidence="7">1.-.-.-</ecNumber>
    </recommendedName>
</protein>
<keyword evidence="4 7" id="KW-0521">NADP</keyword>
<dbReference type="InterPro" id="IPR000415">
    <property type="entry name" value="Nitroreductase-like"/>
</dbReference>
<keyword evidence="5 7" id="KW-0560">Oxidoreductase</keyword>
<keyword evidence="3 7" id="KW-0288">FMN</keyword>
<feature type="domain" description="Nitroreductase" evidence="9">
    <location>
        <begin position="9"/>
        <end position="165"/>
    </location>
</feature>
<organism evidence="10 11">
    <name type="scientific">Pseudolysobacter antarcticus</name>
    <dbReference type="NCBI Taxonomy" id="2511995"/>
    <lineage>
        <taxon>Bacteria</taxon>
        <taxon>Pseudomonadati</taxon>
        <taxon>Pseudomonadota</taxon>
        <taxon>Gammaproteobacteria</taxon>
        <taxon>Lysobacterales</taxon>
        <taxon>Rhodanobacteraceae</taxon>
        <taxon>Pseudolysobacter</taxon>
    </lineage>
</organism>
<gene>
    <name evidence="10" type="ORF">ELE36_15330</name>
</gene>
<dbReference type="KEGG" id="xbc:ELE36_15330"/>
<dbReference type="EC" id="1.-.-.-" evidence="7"/>
<dbReference type="Proteomes" id="UP000291562">
    <property type="component" value="Chromosome"/>
</dbReference>
<feature type="binding site" evidence="8">
    <location>
        <position position="37"/>
    </location>
    <ligand>
        <name>FMN</name>
        <dbReference type="ChEBI" id="CHEBI:58210"/>
        <note>ligand shared between dimeric partners</note>
    </ligand>
</feature>
<comment type="similarity">
    <text evidence="1 7">Belongs to the nitroreductase family.</text>
</comment>
<keyword evidence="2 7" id="KW-0285">Flavoprotein</keyword>
<evidence type="ECO:0000256" key="4">
    <source>
        <dbReference type="ARBA" id="ARBA00022857"/>
    </source>
</evidence>
<evidence type="ECO:0000256" key="1">
    <source>
        <dbReference type="ARBA" id="ARBA00007118"/>
    </source>
</evidence>
<dbReference type="InterPro" id="IPR029479">
    <property type="entry name" value="Nitroreductase"/>
</dbReference>
<dbReference type="InterPro" id="IPR052530">
    <property type="entry name" value="NAD(P)H_nitroreductase"/>
</dbReference>
<dbReference type="Pfam" id="PF00881">
    <property type="entry name" value="Nitroreductase"/>
    <property type="match status" value="1"/>
</dbReference>